<dbReference type="Pfam" id="PF14863">
    <property type="entry name" value="Alkyl_sulf_dimr"/>
    <property type="match status" value="1"/>
</dbReference>
<reference evidence="4" key="1">
    <citation type="submission" date="2021-07" db="EMBL/GenBank/DDBJ databases">
        <title>Zhongshania sp. CAU 1632 isolated from seawater.</title>
        <authorList>
            <person name="Kim W."/>
        </authorList>
    </citation>
    <scope>NUCLEOTIDE SEQUENCE</scope>
    <source>
        <strain evidence="4">CAU 1632</strain>
    </source>
</reference>
<dbReference type="CDD" id="cd07710">
    <property type="entry name" value="arylsulfatase_Sdsa1-like_MBL-fold"/>
    <property type="match status" value="1"/>
</dbReference>
<name>A0ABS6VPX2_9GAMM</name>
<dbReference type="InterPro" id="IPR001279">
    <property type="entry name" value="Metallo-B-lactamas"/>
</dbReference>
<feature type="domain" description="Metallo-beta-lactamase" evidence="3">
    <location>
        <begin position="137"/>
        <end position="359"/>
    </location>
</feature>
<gene>
    <name evidence="4" type="ORF">KXJ70_06240</name>
</gene>
<keyword evidence="2" id="KW-0732">Signal</keyword>
<proteinExistence type="inferred from homology"/>
<keyword evidence="5" id="KW-1185">Reference proteome</keyword>
<dbReference type="PROSITE" id="PS51257">
    <property type="entry name" value="PROKAR_LIPOPROTEIN"/>
    <property type="match status" value="1"/>
</dbReference>
<feature type="signal peptide" evidence="2">
    <location>
        <begin position="1"/>
        <end position="20"/>
    </location>
</feature>
<dbReference type="EMBL" id="JAHWDQ010000001">
    <property type="protein sequence ID" value="MBW2940363.1"/>
    <property type="molecule type" value="Genomic_DNA"/>
</dbReference>
<dbReference type="InterPro" id="IPR029228">
    <property type="entry name" value="Alkyl_sulf_dimr"/>
</dbReference>
<comment type="caution">
    <text evidence="4">The sequence shown here is derived from an EMBL/GenBank/DDBJ whole genome shotgun (WGS) entry which is preliminary data.</text>
</comment>
<dbReference type="PANTHER" id="PTHR43223">
    <property type="entry name" value="ALKYL/ARYL-SULFATASE"/>
    <property type="match status" value="1"/>
</dbReference>
<organism evidence="4 5">
    <name type="scientific">Zhongshania aquimaris</name>
    <dbReference type="NCBI Taxonomy" id="2857107"/>
    <lineage>
        <taxon>Bacteria</taxon>
        <taxon>Pseudomonadati</taxon>
        <taxon>Pseudomonadota</taxon>
        <taxon>Gammaproteobacteria</taxon>
        <taxon>Cellvibrionales</taxon>
        <taxon>Spongiibacteraceae</taxon>
        <taxon>Zhongshania</taxon>
    </lineage>
</organism>
<dbReference type="RefSeq" id="WP_219042563.1">
    <property type="nucleotide sequence ID" value="NZ_JAHWDQ010000001.1"/>
</dbReference>
<sequence length="665" mass="74160">MKFHFSLRYFPHFIMSLLLAGCSDVDLTANSDVDSSGAFPATEFTERKNEEILTSLPFSDNQDFIDARRGLIAKDNDLRVIGPDGKVMWDRTAYDFIDEKSAPGSVNPSLWRQAQLNNIHGLFEVTSDIYQLRGFDLANITLIKGDSGWILVDPLSSAENAEYAIKFARQHLSDLTISAIIFTHSHIDHFGGVFGAMAGAKGVSDTLRVIAPEGFVEESVSENVLAGQTMKRRAEYMYGMPLPRSERGHVDSGLGKEPSFGTLGILKPTDTVRKSGQTLIVDGLEFVFQIVSGSEAASELTFYIPDKKAFCGAELLSRNMHNLYTLRGAKVRDALAWSGFIDEAADMFSEAEIYFGSHHWPVWGSSRIATFLETQSDTYKYIHDQTLRLAYKGYTPVEIAEELKLPESLQKDFSNRGYYGTLVHNSRAVYQRYFGWYDGNPANLNPLPPVEEGRRYIALMGGPEKVIEHAKKYFDAGEYRWAATLLNHLVFAEPNFKAAKNLLARNYEQLGYQAESGPWRDVYLTAAYELRSGITSPSLDLGLAKDMVVHSPRENFFDVMAAQLNGPEAEGIEMTINFVFTDINETHLLTLKNSVLHHRQGAADPSANATVNITHDLFLDVVLGKASIKEILLSGNLTIDGSKLDLLKFFSLQDTFKEVFPIVTP</sequence>
<dbReference type="SMART" id="SM00849">
    <property type="entry name" value="Lactamase_B"/>
    <property type="match status" value="1"/>
</dbReference>
<dbReference type="Proteomes" id="UP001166291">
    <property type="component" value="Unassembled WGS sequence"/>
</dbReference>
<dbReference type="Pfam" id="PF00753">
    <property type="entry name" value="Lactamase_B"/>
    <property type="match status" value="1"/>
</dbReference>
<dbReference type="InterPro" id="IPR052195">
    <property type="entry name" value="Bact_Alkyl/Aryl-Sulfatase"/>
</dbReference>
<evidence type="ECO:0000313" key="4">
    <source>
        <dbReference type="EMBL" id="MBW2940363.1"/>
    </source>
</evidence>
<evidence type="ECO:0000313" key="5">
    <source>
        <dbReference type="Proteomes" id="UP001166291"/>
    </source>
</evidence>
<evidence type="ECO:0000256" key="2">
    <source>
        <dbReference type="SAM" id="SignalP"/>
    </source>
</evidence>
<dbReference type="PANTHER" id="PTHR43223:SF1">
    <property type="entry name" value="ALKYL_ARYL-SULFATASE BDS1"/>
    <property type="match status" value="1"/>
</dbReference>
<protein>
    <submittedName>
        <fullName evidence="4">MBL fold metallo-hydrolase</fullName>
    </submittedName>
</protein>
<dbReference type="InterPro" id="IPR044097">
    <property type="entry name" value="Bds1/SdsA1_MBL-fold"/>
</dbReference>
<evidence type="ECO:0000259" key="3">
    <source>
        <dbReference type="SMART" id="SM00849"/>
    </source>
</evidence>
<dbReference type="Pfam" id="PF14864">
    <property type="entry name" value="Alkyl_sulf_C"/>
    <property type="match status" value="1"/>
</dbReference>
<evidence type="ECO:0000256" key="1">
    <source>
        <dbReference type="ARBA" id="ARBA00033751"/>
    </source>
</evidence>
<dbReference type="InterPro" id="IPR029229">
    <property type="entry name" value="Alkyl_sulf_C"/>
</dbReference>
<accession>A0ABS6VPX2</accession>
<feature type="chain" id="PRO_5045285574" evidence="2">
    <location>
        <begin position="21"/>
        <end position="665"/>
    </location>
</feature>
<comment type="similarity">
    <text evidence="1">Belongs to the metallo-beta-lactamase superfamily. Type III sulfatase family.</text>
</comment>